<keyword evidence="2" id="KW-1185">Reference proteome</keyword>
<dbReference type="OrthoDB" id="7190795at2"/>
<comment type="caution">
    <text evidence="1">The sequence shown here is derived from an EMBL/GenBank/DDBJ whole genome shotgun (WGS) entry which is preliminary data.</text>
</comment>
<dbReference type="EMBL" id="QAYC01000012">
    <property type="protein sequence ID" value="PTW46093.1"/>
    <property type="molecule type" value="Genomic_DNA"/>
</dbReference>
<sequence length="133" mass="14739">MPISRSMVGFLDNAIQSHLLLKGRLRHAVLTGHAWTTPQEIACDTGCDLTRLLAGPGLDPAMRATPRVQEITRTHSAFHACAARILQLVNERRIGSAERVLGVELRDISDRMNAEIAAWQDEILTESFRRNAA</sequence>
<accession>A0A8E3APP7</accession>
<reference evidence="1 2" key="1">
    <citation type="submission" date="2018-04" db="EMBL/GenBank/DDBJ databases">
        <title>Genomic Encyclopedia of Archaeal and Bacterial Type Strains, Phase II (KMG-II): from individual species to whole genera.</title>
        <authorList>
            <person name="Goeker M."/>
        </authorList>
    </citation>
    <scope>NUCLEOTIDE SEQUENCE [LARGE SCALE GENOMIC DNA]</scope>
    <source>
        <strain evidence="1 2">DSM 19783</strain>
    </source>
</reference>
<name>A0A8E3APP7_9RHOB</name>
<gene>
    <name evidence="1" type="ORF">C8N38_11250</name>
</gene>
<dbReference type="Gene3D" id="1.20.120.30">
    <property type="entry name" value="Aspartate receptor, ligand-binding domain"/>
    <property type="match status" value="1"/>
</dbReference>
<organism evidence="1 2">
    <name type="scientific">Rhodovulum kholense</name>
    <dbReference type="NCBI Taxonomy" id="453584"/>
    <lineage>
        <taxon>Bacteria</taxon>
        <taxon>Pseudomonadati</taxon>
        <taxon>Pseudomonadota</taxon>
        <taxon>Alphaproteobacteria</taxon>
        <taxon>Rhodobacterales</taxon>
        <taxon>Paracoccaceae</taxon>
        <taxon>Rhodovulum</taxon>
    </lineage>
</organism>
<dbReference type="RefSeq" id="WP_108027985.1">
    <property type="nucleotide sequence ID" value="NZ_QAYC01000012.1"/>
</dbReference>
<evidence type="ECO:0000313" key="2">
    <source>
        <dbReference type="Proteomes" id="UP000244037"/>
    </source>
</evidence>
<dbReference type="AlphaFoldDB" id="A0A8E3APP7"/>
<protein>
    <submittedName>
        <fullName evidence="1">Uncharacterized protein</fullName>
    </submittedName>
</protein>
<evidence type="ECO:0000313" key="1">
    <source>
        <dbReference type="EMBL" id="PTW46093.1"/>
    </source>
</evidence>
<dbReference type="Proteomes" id="UP000244037">
    <property type="component" value="Unassembled WGS sequence"/>
</dbReference>
<proteinExistence type="predicted"/>